<evidence type="ECO:0000256" key="6">
    <source>
        <dbReference type="ARBA" id="ARBA00022884"/>
    </source>
</evidence>
<keyword evidence="14" id="KW-1185">Reference proteome</keyword>
<dbReference type="Pfam" id="PF00271">
    <property type="entry name" value="Helicase_C"/>
    <property type="match status" value="1"/>
</dbReference>
<keyword evidence="2" id="KW-0547">Nucleotide-binding</keyword>
<evidence type="ECO:0000256" key="2">
    <source>
        <dbReference type="ARBA" id="ARBA00022741"/>
    </source>
</evidence>
<dbReference type="EMBL" id="CABITT030000007">
    <property type="protein sequence ID" value="VVB10345.1"/>
    <property type="molecule type" value="Genomic_DNA"/>
</dbReference>
<dbReference type="InterPro" id="IPR014014">
    <property type="entry name" value="RNA_helicase_DEAD_Q_motif"/>
</dbReference>
<dbReference type="FunFam" id="3.40.50.300:FF:000079">
    <property type="entry name" value="probable ATP-dependent RNA helicase DDX17"/>
    <property type="match status" value="1"/>
</dbReference>
<keyword evidence="6" id="KW-0694">RNA-binding</keyword>
<dbReference type="InterPro" id="IPR027417">
    <property type="entry name" value="P-loop_NTPase"/>
</dbReference>
<feature type="compositionally biased region" description="Basic and acidic residues" evidence="9">
    <location>
        <begin position="329"/>
        <end position="343"/>
    </location>
</feature>
<dbReference type="CDD" id="cd17953">
    <property type="entry name" value="DEADc_DDX46"/>
    <property type="match status" value="1"/>
</dbReference>
<feature type="compositionally biased region" description="Basic residues" evidence="9">
    <location>
        <begin position="78"/>
        <end position="94"/>
    </location>
</feature>
<dbReference type="Proteomes" id="UP000489600">
    <property type="component" value="Unassembled WGS sequence"/>
</dbReference>
<feature type="compositionally biased region" description="Basic and acidic residues" evidence="9">
    <location>
        <begin position="133"/>
        <end position="162"/>
    </location>
</feature>
<dbReference type="GO" id="GO:0003724">
    <property type="term" value="F:RNA helicase activity"/>
    <property type="evidence" value="ECO:0007669"/>
    <property type="project" value="UniProtKB-EC"/>
</dbReference>
<dbReference type="Pfam" id="PF23469">
    <property type="entry name" value="KH_12"/>
    <property type="match status" value="1"/>
</dbReference>
<dbReference type="PROSITE" id="PS51195">
    <property type="entry name" value="Q_MOTIF"/>
    <property type="match status" value="1"/>
</dbReference>
<dbReference type="CDD" id="cd18787">
    <property type="entry name" value="SF2_C_DEAD"/>
    <property type="match status" value="1"/>
</dbReference>
<feature type="domain" description="Helicase C-terminal" evidence="11">
    <location>
        <begin position="669"/>
        <end position="830"/>
    </location>
</feature>
<proteinExistence type="inferred from homology"/>
<dbReference type="GO" id="GO:0003723">
    <property type="term" value="F:RNA binding"/>
    <property type="evidence" value="ECO:0007669"/>
    <property type="project" value="UniProtKB-KW"/>
</dbReference>
<dbReference type="CDD" id="cd22475">
    <property type="entry name" value="KH-I_AtRH42_like"/>
    <property type="match status" value="1"/>
</dbReference>
<dbReference type="GO" id="GO:0016787">
    <property type="term" value="F:hydrolase activity"/>
    <property type="evidence" value="ECO:0007669"/>
    <property type="project" value="UniProtKB-KW"/>
</dbReference>
<dbReference type="Gene3D" id="3.40.50.300">
    <property type="entry name" value="P-loop containing nucleotide triphosphate hydrolases"/>
    <property type="match status" value="2"/>
</dbReference>
<comment type="similarity">
    <text evidence="7">Belongs to the DEAD box helicase family. DDX46/PRP5 subfamily.</text>
</comment>
<feature type="region of interest" description="Disordered" evidence="9">
    <location>
        <begin position="1"/>
        <end position="281"/>
    </location>
</feature>
<feature type="region of interest" description="Disordered" evidence="9">
    <location>
        <begin position="872"/>
        <end position="898"/>
    </location>
</feature>
<keyword evidence="5" id="KW-0067">ATP-binding</keyword>
<dbReference type="GO" id="GO:0005524">
    <property type="term" value="F:ATP binding"/>
    <property type="evidence" value="ECO:0007669"/>
    <property type="project" value="UniProtKB-KW"/>
</dbReference>
<feature type="domain" description="DEAD-box RNA helicase Q" evidence="12">
    <location>
        <begin position="449"/>
        <end position="477"/>
    </location>
</feature>
<feature type="short sequence motif" description="Q motif" evidence="8">
    <location>
        <begin position="449"/>
        <end position="477"/>
    </location>
</feature>
<dbReference type="InterPro" id="IPR056149">
    <property type="entry name" value="PRP5/DDX46/KHDC4_KH"/>
</dbReference>
<dbReference type="PROSITE" id="PS51192">
    <property type="entry name" value="HELICASE_ATP_BIND_1"/>
    <property type="match status" value="1"/>
</dbReference>
<dbReference type="PROSITE" id="PS00039">
    <property type="entry name" value="DEAD_ATP_HELICASE"/>
    <property type="match status" value="1"/>
</dbReference>
<dbReference type="PANTHER" id="PTHR47958">
    <property type="entry name" value="ATP-DEPENDENT RNA HELICASE DBP3"/>
    <property type="match status" value="1"/>
</dbReference>
<feature type="region of interest" description="Disordered" evidence="9">
    <location>
        <begin position="358"/>
        <end position="380"/>
    </location>
</feature>
<evidence type="ECO:0000313" key="14">
    <source>
        <dbReference type="Proteomes" id="UP000489600"/>
    </source>
</evidence>
<evidence type="ECO:0000256" key="9">
    <source>
        <dbReference type="SAM" id="MobiDB-lite"/>
    </source>
</evidence>
<dbReference type="AlphaFoldDB" id="A0A565C9J6"/>
<protein>
    <recommendedName>
        <fullName evidence="1">RNA helicase</fullName>
        <ecNumber evidence="1">3.6.4.13</ecNumber>
    </recommendedName>
</protein>
<dbReference type="FunFam" id="3.40.50.300:FF:000008">
    <property type="entry name" value="ATP-dependent RNA helicase RhlB"/>
    <property type="match status" value="1"/>
</dbReference>
<feature type="compositionally biased region" description="Basic and acidic residues" evidence="9">
    <location>
        <begin position="1"/>
        <end position="35"/>
    </location>
</feature>
<keyword evidence="3" id="KW-0378">Hydrolase</keyword>
<feature type="compositionally biased region" description="Basic and acidic residues" evidence="9">
    <location>
        <begin position="44"/>
        <end position="53"/>
    </location>
</feature>
<evidence type="ECO:0000259" key="12">
    <source>
        <dbReference type="PROSITE" id="PS51195"/>
    </source>
</evidence>
<evidence type="ECO:0000256" key="1">
    <source>
        <dbReference type="ARBA" id="ARBA00012552"/>
    </source>
</evidence>
<gene>
    <name evidence="13" type="ORF">ANE_LOCUS20789</name>
</gene>
<feature type="domain" description="Helicase ATP-binding" evidence="10">
    <location>
        <begin position="480"/>
        <end position="658"/>
    </location>
</feature>
<feature type="region of interest" description="Disordered" evidence="9">
    <location>
        <begin position="317"/>
        <end position="343"/>
    </location>
</feature>
<dbReference type="EC" id="3.6.4.13" evidence="1"/>
<dbReference type="InterPro" id="IPR014001">
    <property type="entry name" value="Helicase_ATP-bd"/>
</dbReference>
<feature type="compositionally biased region" description="Basic residues" evidence="9">
    <location>
        <begin position="54"/>
        <end position="63"/>
    </location>
</feature>
<dbReference type="OrthoDB" id="196131at2759"/>
<feature type="compositionally biased region" description="Basic and acidic residues" evidence="9">
    <location>
        <begin position="175"/>
        <end position="246"/>
    </location>
</feature>
<evidence type="ECO:0000256" key="8">
    <source>
        <dbReference type="PROSITE-ProRule" id="PRU00552"/>
    </source>
</evidence>
<evidence type="ECO:0000256" key="7">
    <source>
        <dbReference type="ARBA" id="ARBA00038511"/>
    </source>
</evidence>
<evidence type="ECO:0000256" key="3">
    <source>
        <dbReference type="ARBA" id="ARBA00022801"/>
    </source>
</evidence>
<reference evidence="13" key="1">
    <citation type="submission" date="2019-07" db="EMBL/GenBank/DDBJ databases">
        <authorList>
            <person name="Dittberner H."/>
        </authorList>
    </citation>
    <scope>NUCLEOTIDE SEQUENCE [LARGE SCALE GENOMIC DNA]</scope>
</reference>
<feature type="compositionally biased region" description="Acidic residues" evidence="9">
    <location>
        <begin position="252"/>
        <end position="269"/>
    </location>
</feature>
<sequence>MEEEKSMSRKEDSKRSRRDRDRSKERKKDRSPEKERRKRRSERVRRSDSEDRRRKEKERKKRRSDSEEEEEEDERDKRRGHRERGRGKSRRKEHRREEEGEKVRERDDGVEESDDSVKRSDSEEEVDRRRRHREDERDRGKDRKRDRDHRERRKGEKERERDDGIEERDEKRRRKESEKSVGRSSKDVVDNGEKKERKTREEEVEEEQKHLDEEVEKRRRRVQEWQELKRKKEETETETKDLKEGKVWTLEGESDDEQEEKPETEMDVDGETKPEDDGDAKMIDLENTVSETGADVAEDEEVDPLDAFMNSMVLPEVEKLSSSDTPTVVDKDSVLDSKKSGDKQKKAFNKALGRIFEGEDSDSDYTETNDDGDDPSLEEDDEEFMKRVKKTKAEKLSLVDHSKIQYEPFRKNFYIQVNDISRMTPEEVNDYRKELELKVHGKDVPRPIKFWHQTGLTSRILDTLKKLDYEKPMPIQAQALPIIMSGRDCIGVAKTGSGKTLGFVLPMLRHIKDQPPVEAGEGPIGLVMAPTRELVQQIHSEIKKFAKALGIRSVPVYGGSGVAQQISDLKRGTEIVVCTPGRMIDILCTSGGKITNLRRVTFLVMDEADRMFDMGFEPQITRIVQNIRPERQTVLFSATFPRQVETLARKVLNKPVEIQAGGRSVVNKDITQLVEIRPESERQSRLLELLGEWYEKGKILVFVQSQEKCDALYKDLMNRCYPCLSLHGGKDQTDRESAISDFKSNVCNLMIATSVAARGLDVKELELVVNFDAPNHYEDYVHRVGRTGRAGRKGCAVTFISEDDAKYAPDLVKALELSEQPVPDDLKAIADGFMAKVKQGIEQAHGTGYGGSGFKFNEEEEDVRKAAKKAQAKEYGFEEDKSDSEDENDVVRKSGGGDISQQQQAAVAQIAAIAAAAKSSAPVTTTNQLVPNGVLPVTLPSIISDGAGRVAAMVAAANLQHNLAKIQADAMPEHYEAELEINDFPQNARWKITHKDTLGPISDWSGAAITTRGQFYPPGRIPGPGERKLYLFIEGPTEKSVKAAKADLKRVLEDITKQAMSLPGGSQPGRYSVL</sequence>
<evidence type="ECO:0000259" key="10">
    <source>
        <dbReference type="PROSITE" id="PS51192"/>
    </source>
</evidence>
<keyword evidence="4" id="KW-0347">Helicase</keyword>
<evidence type="ECO:0000259" key="11">
    <source>
        <dbReference type="PROSITE" id="PS51194"/>
    </source>
</evidence>
<dbReference type="InterPro" id="IPR000629">
    <property type="entry name" value="RNA-helicase_DEAD-box_CS"/>
</dbReference>
<dbReference type="InterPro" id="IPR001650">
    <property type="entry name" value="Helicase_C-like"/>
</dbReference>
<name>A0A565C9J6_9BRAS</name>
<evidence type="ECO:0000256" key="4">
    <source>
        <dbReference type="ARBA" id="ARBA00022806"/>
    </source>
</evidence>
<comment type="caution">
    <text evidence="13">The sequence shown here is derived from an EMBL/GenBank/DDBJ whole genome shotgun (WGS) entry which is preliminary data.</text>
</comment>
<accession>A0A565C9J6</accession>
<dbReference type="SMART" id="SM00490">
    <property type="entry name" value="HELICc"/>
    <property type="match status" value="1"/>
</dbReference>
<dbReference type="Pfam" id="PF00270">
    <property type="entry name" value="DEAD"/>
    <property type="match status" value="1"/>
</dbReference>
<organism evidence="13 14">
    <name type="scientific">Arabis nemorensis</name>
    <dbReference type="NCBI Taxonomy" id="586526"/>
    <lineage>
        <taxon>Eukaryota</taxon>
        <taxon>Viridiplantae</taxon>
        <taxon>Streptophyta</taxon>
        <taxon>Embryophyta</taxon>
        <taxon>Tracheophyta</taxon>
        <taxon>Spermatophyta</taxon>
        <taxon>Magnoliopsida</taxon>
        <taxon>eudicotyledons</taxon>
        <taxon>Gunneridae</taxon>
        <taxon>Pentapetalae</taxon>
        <taxon>rosids</taxon>
        <taxon>malvids</taxon>
        <taxon>Brassicales</taxon>
        <taxon>Brassicaceae</taxon>
        <taxon>Arabideae</taxon>
        <taxon>Arabis</taxon>
    </lineage>
</organism>
<feature type="compositionally biased region" description="Basic and acidic residues" evidence="9">
    <location>
        <begin position="270"/>
        <end position="281"/>
    </location>
</feature>
<dbReference type="PROSITE" id="PS51194">
    <property type="entry name" value="HELICASE_CTER"/>
    <property type="match status" value="1"/>
</dbReference>
<feature type="compositionally biased region" description="Basic and acidic residues" evidence="9">
    <location>
        <begin position="95"/>
        <end position="107"/>
    </location>
</feature>
<dbReference type="SUPFAM" id="SSF52540">
    <property type="entry name" value="P-loop containing nucleoside triphosphate hydrolases"/>
    <property type="match status" value="1"/>
</dbReference>
<dbReference type="InterPro" id="IPR011545">
    <property type="entry name" value="DEAD/DEAH_box_helicase_dom"/>
</dbReference>
<evidence type="ECO:0000313" key="13">
    <source>
        <dbReference type="EMBL" id="VVB10345.1"/>
    </source>
</evidence>
<evidence type="ECO:0000256" key="5">
    <source>
        <dbReference type="ARBA" id="ARBA00022840"/>
    </source>
</evidence>
<dbReference type="SMART" id="SM00487">
    <property type="entry name" value="DEXDc"/>
    <property type="match status" value="1"/>
</dbReference>